<keyword evidence="3 5" id="KW-0378">Hydrolase</keyword>
<reference evidence="8 9" key="1">
    <citation type="submission" date="2022-12" db="EMBL/GenBank/DDBJ databases">
        <title>Chromosome-level genome of Tegillarca granosa.</title>
        <authorList>
            <person name="Kim J."/>
        </authorList>
    </citation>
    <scope>NUCLEOTIDE SEQUENCE [LARGE SCALE GENOMIC DNA]</scope>
    <source>
        <strain evidence="8">Teg-2019</strain>
        <tissue evidence="8">Adductor muscle</tissue>
    </source>
</reference>
<evidence type="ECO:0000256" key="2">
    <source>
        <dbReference type="ARBA" id="ARBA00011891"/>
    </source>
</evidence>
<protein>
    <recommendedName>
        <fullName evidence="2">ceramidase</fullName>
        <ecNumber evidence="2">3.5.1.23</ecNumber>
    </recommendedName>
</protein>
<evidence type="ECO:0000256" key="1">
    <source>
        <dbReference type="ARBA" id="ARBA00004371"/>
    </source>
</evidence>
<keyword evidence="5" id="KW-0443">Lipid metabolism</keyword>
<evidence type="ECO:0000313" key="8">
    <source>
        <dbReference type="EMBL" id="KAJ8298469.1"/>
    </source>
</evidence>
<dbReference type="Gene3D" id="3.60.60.10">
    <property type="entry name" value="Penicillin V Acylase, Chain A"/>
    <property type="match status" value="1"/>
</dbReference>
<keyword evidence="6" id="KW-1133">Transmembrane helix</keyword>
<dbReference type="Proteomes" id="UP001217089">
    <property type="component" value="Unassembled WGS sequence"/>
</dbReference>
<dbReference type="InterPro" id="IPR016699">
    <property type="entry name" value="Acid_ceramidase-like"/>
</dbReference>
<keyword evidence="9" id="KW-1185">Reference proteome</keyword>
<dbReference type="PANTHER" id="PTHR28583:SF1">
    <property type="entry name" value="ACID CERAMIDASE"/>
    <property type="match status" value="1"/>
</dbReference>
<comment type="similarity">
    <text evidence="5">Belongs to the acid ceramidase family.</text>
</comment>
<feature type="domain" description="Choloylglycine hydrolase/NAAA C-terminal" evidence="7">
    <location>
        <begin position="70"/>
        <end position="267"/>
    </location>
</feature>
<dbReference type="EMBL" id="JARBDR010000923">
    <property type="protein sequence ID" value="KAJ8298469.1"/>
    <property type="molecule type" value="Genomic_DNA"/>
</dbReference>
<organism evidence="8 9">
    <name type="scientific">Tegillarca granosa</name>
    <name type="common">Malaysian cockle</name>
    <name type="synonym">Anadara granosa</name>
    <dbReference type="NCBI Taxonomy" id="220873"/>
    <lineage>
        <taxon>Eukaryota</taxon>
        <taxon>Metazoa</taxon>
        <taxon>Spiralia</taxon>
        <taxon>Lophotrochozoa</taxon>
        <taxon>Mollusca</taxon>
        <taxon>Bivalvia</taxon>
        <taxon>Autobranchia</taxon>
        <taxon>Pteriomorphia</taxon>
        <taxon>Arcoida</taxon>
        <taxon>Arcoidea</taxon>
        <taxon>Arcidae</taxon>
        <taxon>Tegillarca</taxon>
    </lineage>
</organism>
<dbReference type="EC" id="3.5.1.23" evidence="2"/>
<feature type="transmembrane region" description="Helical" evidence="6">
    <location>
        <begin position="128"/>
        <end position="146"/>
    </location>
</feature>
<comment type="caution">
    <text evidence="8">The sequence shown here is derived from an EMBL/GenBank/DDBJ whole genome shotgun (WGS) entry which is preliminary data.</text>
</comment>
<comment type="subcellular location">
    <subcellularLocation>
        <location evidence="1">Lysosome</location>
    </subcellularLocation>
</comment>
<dbReference type="PIRSF" id="PIRSF017632">
    <property type="entry name" value="Acid_ceramidase-like"/>
    <property type="match status" value="1"/>
</dbReference>
<feature type="transmembrane region" description="Helical" evidence="6">
    <location>
        <begin position="166"/>
        <end position="183"/>
    </location>
</feature>
<keyword evidence="6" id="KW-0472">Membrane</keyword>
<keyword evidence="6" id="KW-0812">Transmembrane</keyword>
<evidence type="ECO:0000256" key="4">
    <source>
        <dbReference type="ARBA" id="ARBA00023228"/>
    </source>
</evidence>
<evidence type="ECO:0000259" key="7">
    <source>
        <dbReference type="Pfam" id="PF02275"/>
    </source>
</evidence>
<name>A0ABQ9E2U6_TEGGR</name>
<dbReference type="CDD" id="cd01903">
    <property type="entry name" value="Ntn_AC_NAAA"/>
    <property type="match status" value="1"/>
</dbReference>
<keyword evidence="4" id="KW-0458">Lysosome</keyword>
<proteinExistence type="inferred from homology"/>
<evidence type="ECO:0000256" key="6">
    <source>
        <dbReference type="SAM" id="Phobius"/>
    </source>
</evidence>
<accession>A0ABQ9E2U6</accession>
<evidence type="ECO:0000313" key="9">
    <source>
        <dbReference type="Proteomes" id="UP001217089"/>
    </source>
</evidence>
<gene>
    <name evidence="8" type="ORF">KUTeg_025000</name>
</gene>
<dbReference type="PANTHER" id="PTHR28583">
    <property type="entry name" value="ACID AMIDASE"/>
    <property type="match status" value="1"/>
</dbReference>
<dbReference type="Pfam" id="PF02275">
    <property type="entry name" value="CBAH"/>
    <property type="match status" value="1"/>
</dbReference>
<evidence type="ECO:0000256" key="5">
    <source>
        <dbReference type="PIRNR" id="PIRNR017632"/>
    </source>
</evidence>
<sequence>MLLETIKNFAKTIGPRATKIISILDKDGETMDKTLPQPFAGEMRGISNTTGLHLGEIVLYNIFYEVFSVCTSIIAEDPSGKLFHARNLDFGLLLGWDLKNDTWAVTEVLRPLVVNIDYQKQEKTVFRAVHFAGYIGILTGIKPGIFTLTMNERFGLDGGYIVEKPVPLHLICFTFLGILEWLLGKRTGQWMGFLTRNTLENAISYEEAKDMLSKTEMLAPAYYILGGNSSGQGCVITRSREKADDVWEMKNANGWYILETNYDHWTAPLVIDDRRTPAHMCMKNLTQQLTTYTALMQVDKGHLETWIQYCPDPCWPW</sequence>
<evidence type="ECO:0000256" key="3">
    <source>
        <dbReference type="ARBA" id="ARBA00022801"/>
    </source>
</evidence>
<dbReference type="InterPro" id="IPR029132">
    <property type="entry name" value="CBAH/NAAA_C"/>
</dbReference>